<protein>
    <recommendedName>
        <fullName evidence="3">Reverse transcriptase domain-containing protein</fullName>
    </recommendedName>
</protein>
<reference evidence="1 2" key="1">
    <citation type="submission" date="2015-01" db="EMBL/GenBank/DDBJ databases">
        <title>Evolution of Trichinella species and genotypes.</title>
        <authorList>
            <person name="Korhonen P.K."/>
            <person name="Edoardo P."/>
            <person name="Giuseppe L.R."/>
            <person name="Gasser R.B."/>
        </authorList>
    </citation>
    <scope>NUCLEOTIDE SEQUENCE [LARGE SCALE GENOMIC DNA]</scope>
    <source>
        <strain evidence="1">ISS1029</strain>
    </source>
</reference>
<name>A0A0V1H907_9BILA</name>
<evidence type="ECO:0000313" key="2">
    <source>
        <dbReference type="Proteomes" id="UP000055024"/>
    </source>
</evidence>
<evidence type="ECO:0000313" key="1">
    <source>
        <dbReference type="EMBL" id="KRZ06897.1"/>
    </source>
</evidence>
<dbReference type="OrthoDB" id="5920739at2759"/>
<proteinExistence type="predicted"/>
<dbReference type="PANTHER" id="PTHR47331">
    <property type="entry name" value="PHD-TYPE DOMAIN-CONTAINING PROTEIN"/>
    <property type="match status" value="1"/>
</dbReference>
<dbReference type="STRING" id="268475.A0A0V1H907"/>
<accession>A0A0V1H907</accession>
<evidence type="ECO:0008006" key="3">
    <source>
        <dbReference type="Google" id="ProtNLM"/>
    </source>
</evidence>
<comment type="caution">
    <text evidence="1">The sequence shown here is derived from an EMBL/GenBank/DDBJ whole genome shotgun (WGS) entry which is preliminary data.</text>
</comment>
<dbReference type="Pfam" id="PF05380">
    <property type="entry name" value="Peptidase_A17"/>
    <property type="match status" value="1"/>
</dbReference>
<dbReference type="EMBL" id="JYDP01000111">
    <property type="protein sequence ID" value="KRZ06897.1"/>
    <property type="molecule type" value="Genomic_DNA"/>
</dbReference>
<dbReference type="InterPro" id="IPR008042">
    <property type="entry name" value="Retrotrans_Pao"/>
</dbReference>
<organism evidence="1 2">
    <name type="scientific">Trichinella zimbabwensis</name>
    <dbReference type="NCBI Taxonomy" id="268475"/>
    <lineage>
        <taxon>Eukaryota</taxon>
        <taxon>Metazoa</taxon>
        <taxon>Ecdysozoa</taxon>
        <taxon>Nematoda</taxon>
        <taxon>Enoplea</taxon>
        <taxon>Dorylaimia</taxon>
        <taxon>Trichinellida</taxon>
        <taxon>Trichinellidae</taxon>
        <taxon>Trichinella</taxon>
    </lineage>
</organism>
<keyword evidence="2" id="KW-1185">Reference proteome</keyword>
<dbReference type="PANTHER" id="PTHR47331:SF1">
    <property type="entry name" value="GAG-LIKE PROTEIN"/>
    <property type="match status" value="1"/>
</dbReference>
<sequence>MADVNEVLMNTYADDILLSFDDESSALKTVAELIKLLKIGSFELFMWSSNCADVLSSTPQTEVTPNCSKTLGMNWEHSMDTSQFLAPKKNEIASCNTKRSLLSVVFKVYDPLGWLSPFVVQVKILLQRLWQQGFDWDETLSHPEESASLWRNWKSEVISLKFLPRRGMDRLM</sequence>
<dbReference type="AlphaFoldDB" id="A0A0V1H907"/>
<gene>
    <name evidence="1" type="ORF">T11_2000</name>
</gene>
<dbReference type="Proteomes" id="UP000055024">
    <property type="component" value="Unassembled WGS sequence"/>
</dbReference>